<keyword evidence="2 4" id="KW-0067">ATP-binding</keyword>
<evidence type="ECO:0000256" key="2">
    <source>
        <dbReference type="ARBA" id="ARBA00022840"/>
    </source>
</evidence>
<evidence type="ECO:0000259" key="3">
    <source>
        <dbReference type="PROSITE" id="PS50893"/>
    </source>
</evidence>
<gene>
    <name evidence="4" type="ORF">SAMN04488081_0524</name>
</gene>
<dbReference type="SUPFAM" id="SSF52540">
    <property type="entry name" value="P-loop containing nucleoside triphosphate hydrolases"/>
    <property type="match status" value="1"/>
</dbReference>
<dbReference type="GO" id="GO:0005524">
    <property type="term" value="F:ATP binding"/>
    <property type="evidence" value="ECO:0007669"/>
    <property type="project" value="UniProtKB-KW"/>
</dbReference>
<dbReference type="PANTHER" id="PTHR43038:SF3">
    <property type="entry name" value="ABC TRANSPORTER G FAMILY MEMBER 20 ISOFORM X1"/>
    <property type="match status" value="1"/>
</dbReference>
<feature type="domain" description="ABC transporter" evidence="3">
    <location>
        <begin position="2"/>
        <end position="227"/>
    </location>
</feature>
<dbReference type="InterPro" id="IPR003439">
    <property type="entry name" value="ABC_transporter-like_ATP-bd"/>
</dbReference>
<dbReference type="Pfam" id="PF00005">
    <property type="entry name" value="ABC_tran"/>
    <property type="match status" value="1"/>
</dbReference>
<dbReference type="SMART" id="SM00382">
    <property type="entry name" value="AAA"/>
    <property type="match status" value="1"/>
</dbReference>
<keyword evidence="5" id="KW-1185">Reference proteome</keyword>
<dbReference type="RefSeq" id="WP_008590008.1">
    <property type="nucleotide sequence ID" value="NZ_FNOS01000001.1"/>
</dbReference>
<dbReference type="PANTHER" id="PTHR43038">
    <property type="entry name" value="ATP-BINDING CASSETTE, SUB-FAMILY H, MEMBER 1"/>
    <property type="match status" value="1"/>
</dbReference>
<proteinExistence type="predicted"/>
<evidence type="ECO:0000313" key="5">
    <source>
        <dbReference type="Proteomes" id="UP000198647"/>
    </source>
</evidence>
<keyword evidence="1" id="KW-0547">Nucleotide-binding</keyword>
<evidence type="ECO:0000313" key="4">
    <source>
        <dbReference type="EMBL" id="SDX43918.1"/>
    </source>
</evidence>
<dbReference type="InterPro" id="IPR017871">
    <property type="entry name" value="ABC_transporter-like_CS"/>
</dbReference>
<accession>A0A1H3BQC9</accession>
<dbReference type="Proteomes" id="UP000198647">
    <property type="component" value="Unassembled WGS sequence"/>
</dbReference>
<dbReference type="CDD" id="cd03230">
    <property type="entry name" value="ABC_DR_subfamily_A"/>
    <property type="match status" value="1"/>
</dbReference>
<comment type="caution">
    <text evidence="4">The sequence shown here is derived from an EMBL/GenBank/DDBJ whole genome shotgun (WGS) entry which is preliminary data.</text>
</comment>
<evidence type="ECO:0000256" key="1">
    <source>
        <dbReference type="ARBA" id="ARBA00022741"/>
    </source>
</evidence>
<protein>
    <submittedName>
        <fullName evidence="4">ABC-2 type transport system ATP-binding protein</fullName>
    </submittedName>
</protein>
<dbReference type="Gene3D" id="3.40.50.300">
    <property type="entry name" value="P-loop containing nucleotide triphosphate hydrolases"/>
    <property type="match status" value="1"/>
</dbReference>
<reference evidence="4 5" key="1">
    <citation type="submission" date="2016-10" db="EMBL/GenBank/DDBJ databases">
        <authorList>
            <person name="Varghese N."/>
            <person name="Submissions S."/>
        </authorList>
    </citation>
    <scope>NUCLEOTIDE SEQUENCE [LARGE SCALE GENOMIC DNA]</scope>
    <source>
        <strain evidence="4 5">DSM 20748</strain>
    </source>
</reference>
<dbReference type="PROSITE" id="PS50893">
    <property type="entry name" value="ABC_TRANSPORTER_2"/>
    <property type="match status" value="1"/>
</dbReference>
<dbReference type="EMBL" id="FNOS01000001">
    <property type="protein sequence ID" value="SDX43918.1"/>
    <property type="molecule type" value="Genomic_DNA"/>
</dbReference>
<dbReference type="InterPro" id="IPR027417">
    <property type="entry name" value="P-loop_NTPase"/>
</dbReference>
<sequence>MIELNGITHKFGKEKVLEDVDIFIDRGEIFGLLGPSGSGKTTLVRIMTGLIIPQEGEVKLRNQRMPKRSLMKRYGYMAQENALYYELTAWENLDFFSSFYLRKQKKERMKYVLRITGLLEYRNRSVGSFSGGMRRRLSLAIAMVHDPEILILDEPTTGLDPVVRRSIWKEFYRLKEQGTTILITTHSMEEAEKCGRLAMLRGGKVIAAGSPDAWKREYHTQTLEDVFLHFGGEEA</sequence>
<organism evidence="4 5">
    <name type="scientific">Salimicrobium album</name>
    <dbReference type="NCBI Taxonomy" id="50717"/>
    <lineage>
        <taxon>Bacteria</taxon>
        <taxon>Bacillati</taxon>
        <taxon>Bacillota</taxon>
        <taxon>Bacilli</taxon>
        <taxon>Bacillales</taxon>
        <taxon>Bacillaceae</taxon>
        <taxon>Salimicrobium</taxon>
    </lineage>
</organism>
<dbReference type="PROSITE" id="PS00211">
    <property type="entry name" value="ABC_TRANSPORTER_1"/>
    <property type="match status" value="1"/>
</dbReference>
<name>A0A1H3BQC9_9BACI</name>
<dbReference type="InterPro" id="IPR003593">
    <property type="entry name" value="AAA+_ATPase"/>
</dbReference>